<evidence type="ECO:0000313" key="2">
    <source>
        <dbReference type="EMBL" id="MFC5650350.1"/>
    </source>
</evidence>
<proteinExistence type="predicted"/>
<sequence length="310" mass="32938">MESVFEQIENLIWDDAGGRGLTTFALGGQLKGASISLLKARHVLIVSGFYIEKSGSGETDGPLGTVFLARALEKLGAVVTLLTSPFNCAILARASQEAGLSGKVTAIGKGEESNIFPKLLADADLTHLIAVEQMGAAVDGNYYSMLGSDLTHSTARFDSLFLLARDRGIVTIGIGDGGNELGMGKLYSTLCGDDVYNRICCITPADYLIVAGISNWGAYGLVAALSCIARIQLLHEAEQEKTMLEAIIQAGAVDGRTLTASMSVDGLPISKQMQVVNELRHLYDLAEAERSENNERFAAFAARRGENADS</sequence>
<organism evidence="2 3">
    <name type="scientific">Paenibacillus solisilvae</name>
    <dbReference type="NCBI Taxonomy" id="2486751"/>
    <lineage>
        <taxon>Bacteria</taxon>
        <taxon>Bacillati</taxon>
        <taxon>Bacillota</taxon>
        <taxon>Bacilli</taxon>
        <taxon>Bacillales</taxon>
        <taxon>Paenibacillaceae</taxon>
        <taxon>Paenibacillus</taxon>
    </lineage>
</organism>
<reference evidence="3" key="1">
    <citation type="journal article" date="2019" name="Int. J. Syst. Evol. Microbiol.">
        <title>The Global Catalogue of Microorganisms (GCM) 10K type strain sequencing project: providing services to taxonomists for standard genome sequencing and annotation.</title>
        <authorList>
            <consortium name="The Broad Institute Genomics Platform"/>
            <consortium name="The Broad Institute Genome Sequencing Center for Infectious Disease"/>
            <person name="Wu L."/>
            <person name="Ma J."/>
        </authorList>
    </citation>
    <scope>NUCLEOTIDE SEQUENCE [LARGE SCALE GENOMIC DNA]</scope>
    <source>
        <strain evidence="3">CGMCC 1.3240</strain>
    </source>
</reference>
<accession>A0ABW0W1S1</accession>
<dbReference type="InterPro" id="IPR025504">
    <property type="entry name" value="GLUCM_C"/>
</dbReference>
<feature type="domain" description="D-glutamate cyclase-like C-terminal" evidence="1">
    <location>
        <begin position="8"/>
        <end position="280"/>
    </location>
</feature>
<keyword evidence="3" id="KW-1185">Reference proteome</keyword>
<dbReference type="Proteomes" id="UP001596047">
    <property type="component" value="Unassembled WGS sequence"/>
</dbReference>
<gene>
    <name evidence="2" type="ORF">ACFPYJ_14665</name>
</gene>
<dbReference type="PANTHER" id="PTHR32022">
    <property type="entry name" value="D-GLUTAMATE CYCLASE, MITOCHONDRIAL"/>
    <property type="match status" value="1"/>
</dbReference>
<name>A0ABW0W1S1_9BACL</name>
<evidence type="ECO:0000313" key="3">
    <source>
        <dbReference type="Proteomes" id="UP001596047"/>
    </source>
</evidence>
<dbReference type="RefSeq" id="WP_379188904.1">
    <property type="nucleotide sequence ID" value="NZ_JBHSOW010000049.1"/>
</dbReference>
<dbReference type="PANTHER" id="PTHR32022:SF10">
    <property type="entry name" value="D-GLUTAMATE CYCLASE, MITOCHONDRIAL"/>
    <property type="match status" value="1"/>
</dbReference>
<protein>
    <submittedName>
        <fullName evidence="2">DUF4392 domain-containing protein</fullName>
    </submittedName>
</protein>
<dbReference type="Pfam" id="PF14336">
    <property type="entry name" value="GLUCM-like_C"/>
    <property type="match status" value="1"/>
</dbReference>
<dbReference type="Gene3D" id="3.90.1640.20">
    <property type="entry name" value="TON_0340"/>
    <property type="match status" value="1"/>
</dbReference>
<dbReference type="EMBL" id="JBHSOW010000049">
    <property type="protein sequence ID" value="MFC5650350.1"/>
    <property type="molecule type" value="Genomic_DNA"/>
</dbReference>
<comment type="caution">
    <text evidence="2">The sequence shown here is derived from an EMBL/GenBank/DDBJ whole genome shotgun (WGS) entry which is preliminary data.</text>
</comment>
<evidence type="ECO:0000259" key="1">
    <source>
        <dbReference type="Pfam" id="PF14336"/>
    </source>
</evidence>